<dbReference type="Proteomes" id="UP000887116">
    <property type="component" value="Unassembled WGS sequence"/>
</dbReference>
<proteinExistence type="predicted"/>
<organism evidence="2 3">
    <name type="scientific">Trichonephila clavata</name>
    <name type="common">Joro spider</name>
    <name type="synonym">Nephila clavata</name>
    <dbReference type="NCBI Taxonomy" id="2740835"/>
    <lineage>
        <taxon>Eukaryota</taxon>
        <taxon>Metazoa</taxon>
        <taxon>Ecdysozoa</taxon>
        <taxon>Arthropoda</taxon>
        <taxon>Chelicerata</taxon>
        <taxon>Arachnida</taxon>
        <taxon>Araneae</taxon>
        <taxon>Araneomorphae</taxon>
        <taxon>Entelegynae</taxon>
        <taxon>Araneoidea</taxon>
        <taxon>Nephilidae</taxon>
        <taxon>Trichonephila</taxon>
    </lineage>
</organism>
<evidence type="ECO:0000256" key="1">
    <source>
        <dbReference type="SAM" id="MobiDB-lite"/>
    </source>
</evidence>
<name>A0A8X6GV53_TRICU</name>
<feature type="compositionally biased region" description="Basic and acidic residues" evidence="1">
    <location>
        <begin position="34"/>
        <end position="46"/>
    </location>
</feature>
<feature type="compositionally biased region" description="Polar residues" evidence="1">
    <location>
        <begin position="58"/>
        <end position="67"/>
    </location>
</feature>
<dbReference type="AlphaFoldDB" id="A0A8X6GV53"/>
<protein>
    <submittedName>
        <fullName evidence="2">Protein maelstrom-like protein</fullName>
    </submittedName>
</protein>
<keyword evidence="3" id="KW-1185">Reference proteome</keyword>
<accession>A0A8X6GV53</accession>
<dbReference type="OrthoDB" id="24555at2759"/>
<reference evidence="2" key="1">
    <citation type="submission" date="2020-07" db="EMBL/GenBank/DDBJ databases">
        <title>Multicomponent nature underlies the extraordinary mechanical properties of spider dragline silk.</title>
        <authorList>
            <person name="Kono N."/>
            <person name="Nakamura H."/>
            <person name="Mori M."/>
            <person name="Yoshida Y."/>
            <person name="Ohtoshi R."/>
            <person name="Malay A.D."/>
            <person name="Moran D.A.P."/>
            <person name="Tomita M."/>
            <person name="Numata K."/>
            <person name="Arakawa K."/>
        </authorList>
    </citation>
    <scope>NUCLEOTIDE SEQUENCE</scope>
</reference>
<comment type="caution">
    <text evidence="2">The sequence shown here is derived from an EMBL/GenBank/DDBJ whole genome shotgun (WGS) entry which is preliminary data.</text>
</comment>
<feature type="region of interest" description="Disordered" evidence="1">
    <location>
        <begin position="33"/>
        <end position="67"/>
    </location>
</feature>
<gene>
    <name evidence="2" type="primary">NCL1_42932</name>
    <name evidence="2" type="ORF">TNCT_592751</name>
</gene>
<sequence length="67" mass="8024">MPSRSLENKEYVVYRPSDNPMLDKYFEPRSYSFDQRKNYHENKHVEGQFSDAPEDSKQPSNAPRQTR</sequence>
<evidence type="ECO:0000313" key="3">
    <source>
        <dbReference type="Proteomes" id="UP000887116"/>
    </source>
</evidence>
<dbReference type="EMBL" id="BMAO01026567">
    <property type="protein sequence ID" value="GFR10709.1"/>
    <property type="molecule type" value="Genomic_DNA"/>
</dbReference>
<evidence type="ECO:0000313" key="2">
    <source>
        <dbReference type="EMBL" id="GFR10709.1"/>
    </source>
</evidence>